<name>A0A1T5PAA6_9BACT</name>
<dbReference type="RefSeq" id="WP_079472814.1">
    <property type="nucleotide sequence ID" value="NZ_FUZZ01000005.1"/>
</dbReference>
<dbReference type="InterPro" id="IPR025667">
    <property type="entry name" value="SprB_repeat"/>
</dbReference>
<dbReference type="NCBIfam" id="TIGR04131">
    <property type="entry name" value="Bac_Flav_CTERM"/>
    <property type="match status" value="1"/>
</dbReference>
<gene>
    <name evidence="1" type="ORF">SAMN05660461_5553</name>
</gene>
<protein>
    <submittedName>
        <fullName evidence="1">Gliding motility-associated C-terminal domain-containing protein</fullName>
    </submittedName>
</protein>
<keyword evidence="2" id="KW-1185">Reference proteome</keyword>
<reference evidence="1 2" key="1">
    <citation type="submission" date="2017-02" db="EMBL/GenBank/DDBJ databases">
        <authorList>
            <person name="Peterson S.W."/>
        </authorList>
    </citation>
    <scope>NUCLEOTIDE SEQUENCE [LARGE SCALE GENOMIC DNA]</scope>
    <source>
        <strain evidence="1 2">DSM 18108</strain>
    </source>
</reference>
<dbReference type="AlphaFoldDB" id="A0A1T5PAA6"/>
<dbReference type="Pfam" id="PF13585">
    <property type="entry name" value="CHU_C"/>
    <property type="match status" value="1"/>
</dbReference>
<organism evidence="1 2">
    <name type="scientific">Chitinophaga ginsengisegetis</name>
    <dbReference type="NCBI Taxonomy" id="393003"/>
    <lineage>
        <taxon>Bacteria</taxon>
        <taxon>Pseudomonadati</taxon>
        <taxon>Bacteroidota</taxon>
        <taxon>Chitinophagia</taxon>
        <taxon>Chitinophagales</taxon>
        <taxon>Chitinophagaceae</taxon>
        <taxon>Chitinophaga</taxon>
    </lineage>
</organism>
<accession>A0A1T5PAA6</accession>
<evidence type="ECO:0000313" key="2">
    <source>
        <dbReference type="Proteomes" id="UP000190166"/>
    </source>
</evidence>
<dbReference type="Proteomes" id="UP000190166">
    <property type="component" value="Unassembled WGS sequence"/>
</dbReference>
<sequence length="525" mass="57033">MKPLLLKYSDIMYGVCKHLAAVLFCTMSALHPLTAQNILLKNPSLEGTPGQGKVPPSWRGRNTPDIQPGTLNITQPASDGATYIGLHSGPAWLESISQEVPLIGGKSYTVSMDLAYAPEYAFLACYANLTVYGGNAPSDTAERLASTGAFFHTNWKRYTFVFHPTRNYKFITFMADPAIPCDKSIYGSALLIDNISAALLETPQLSLTLKHTCKGERTGEASVSITGVTSNCTIRWSPGGETTSRITGLAPGDYEVTVTHPNGVSVTKRATIIGKEVKSKVTVTPSPCYGDNNNTIALETDGGTPPYRYYFNGSTSGTYTPSFPKLSPGNYSVLVKDEENCAEQLDRIEVVEPSPVSIAGVRKKDVSCTTTMDGKIMLDITGGTPPYAYSLDNGHWQGDSSWSGLDAGTFHFKVKDAHSCEVDGSADIIRNVRECAVFVPTAFSPNGDGQNDLFRAKVHDDVHDYKLEVYTRWGQTVFSTNSPDGAWDGLFKGKMLPTAAYVWVLLYTDSKQQARKQTGSVMLIR</sequence>
<evidence type="ECO:0000313" key="1">
    <source>
        <dbReference type="EMBL" id="SKD09664.1"/>
    </source>
</evidence>
<proteinExistence type="predicted"/>
<dbReference type="InterPro" id="IPR026341">
    <property type="entry name" value="T9SS_type_B"/>
</dbReference>
<dbReference type="STRING" id="393003.SAMN05660461_5553"/>
<dbReference type="EMBL" id="FUZZ01000005">
    <property type="protein sequence ID" value="SKD09664.1"/>
    <property type="molecule type" value="Genomic_DNA"/>
</dbReference>
<dbReference type="Gene3D" id="2.60.120.260">
    <property type="entry name" value="Galactose-binding domain-like"/>
    <property type="match status" value="1"/>
</dbReference>
<dbReference type="Pfam" id="PF13573">
    <property type="entry name" value="SprB"/>
    <property type="match status" value="2"/>
</dbReference>